<dbReference type="PATRIC" id="fig|28084.5.peg.1560"/>
<organism evidence="1 3">
    <name type="scientific">Legionella cherrii</name>
    <dbReference type="NCBI Taxonomy" id="28084"/>
    <lineage>
        <taxon>Bacteria</taxon>
        <taxon>Pseudomonadati</taxon>
        <taxon>Pseudomonadota</taxon>
        <taxon>Gammaproteobacteria</taxon>
        <taxon>Legionellales</taxon>
        <taxon>Legionellaceae</taxon>
        <taxon>Legionella</taxon>
    </lineage>
</organism>
<evidence type="ECO:0000313" key="1">
    <source>
        <dbReference type="EMBL" id="KTC79413.1"/>
    </source>
</evidence>
<name>A0A0W0S929_9GAMM</name>
<dbReference type="EMBL" id="LNXW01000013">
    <property type="protein sequence ID" value="KTC79413.1"/>
    <property type="molecule type" value="Genomic_DNA"/>
</dbReference>
<keyword evidence="4" id="KW-1185">Reference proteome</keyword>
<dbReference type="Proteomes" id="UP000054921">
    <property type="component" value="Unassembled WGS sequence"/>
</dbReference>
<dbReference type="Proteomes" id="UP000277577">
    <property type="component" value="Chromosome"/>
</dbReference>
<evidence type="ECO:0000313" key="4">
    <source>
        <dbReference type="Proteomes" id="UP000277577"/>
    </source>
</evidence>
<reference evidence="2 4" key="2">
    <citation type="submission" date="2018-12" db="EMBL/GenBank/DDBJ databases">
        <authorList>
            <consortium name="Pathogen Informatics"/>
        </authorList>
    </citation>
    <scope>NUCLEOTIDE SEQUENCE [LARGE SCALE GENOMIC DNA]</scope>
    <source>
        <strain evidence="2 4">NCTC11976</strain>
    </source>
</reference>
<dbReference type="AlphaFoldDB" id="A0A0W0S929"/>
<evidence type="ECO:0000313" key="2">
    <source>
        <dbReference type="EMBL" id="VEB37209.1"/>
    </source>
</evidence>
<dbReference type="OrthoDB" id="5646854at2"/>
<reference evidence="1 3" key="1">
    <citation type="submission" date="2015-11" db="EMBL/GenBank/DDBJ databases">
        <title>Genomic analysis of 38 Legionella species identifies large and diverse effector repertoires.</title>
        <authorList>
            <person name="Burstein D."/>
            <person name="Amaro F."/>
            <person name="Zusman T."/>
            <person name="Lifshitz Z."/>
            <person name="Cohen O."/>
            <person name="Gilbert J.A."/>
            <person name="Pupko T."/>
            <person name="Shuman H.A."/>
            <person name="Segal G."/>
        </authorList>
    </citation>
    <scope>NUCLEOTIDE SEQUENCE [LARGE SCALE GENOMIC DNA]</scope>
    <source>
        <strain evidence="1 3">ORW</strain>
    </source>
</reference>
<dbReference type="EMBL" id="LR134173">
    <property type="protein sequence ID" value="VEB37209.1"/>
    <property type="molecule type" value="Genomic_DNA"/>
</dbReference>
<evidence type="ECO:0000313" key="3">
    <source>
        <dbReference type="Proteomes" id="UP000054921"/>
    </source>
</evidence>
<gene>
    <name evidence="1" type="ORF">Lche_1433</name>
    <name evidence="2" type="ORF">NCTC11976_02099</name>
</gene>
<accession>A0A0W0S929</accession>
<sequence>MKFENSLFEERFNDYWNRNVVVLDTIIRNINMQNLFANRANVGDLIKSYQQHVRNMLSNLFRQESMFEDKGYVQEYRKNTIEQAHEDLAVYSRLFPEYQETITEFLNAIDKDSSLKIDEAPSLAYKFAK</sequence>
<dbReference type="RefSeq" id="WP_028381797.1">
    <property type="nucleotide sequence ID" value="NZ_CAAAIT010000008.1"/>
</dbReference>
<protein>
    <submittedName>
        <fullName evidence="1">Bile acid beta-glucosidase</fullName>
    </submittedName>
</protein>
<proteinExistence type="predicted"/>